<dbReference type="PANTHER" id="PTHR12829:SF7">
    <property type="entry name" value="N6-ADENOSINE-METHYLTRANSFERASE CATALYTIC SUBUNIT"/>
    <property type="match status" value="1"/>
</dbReference>
<gene>
    <name evidence="5" type="ORF">E5S67_04513</name>
</gene>
<name>A0ABX2D4J0_9CYAN</name>
<dbReference type="EMBL" id="SRRZ01000096">
    <property type="protein sequence ID" value="NQE36748.1"/>
    <property type="molecule type" value="Genomic_DNA"/>
</dbReference>
<accession>A0ABX2D4J0</accession>
<organism evidence="5 6">
    <name type="scientific">Microcoleus asticus IPMA8</name>
    <dbReference type="NCBI Taxonomy" id="2563858"/>
    <lineage>
        <taxon>Bacteria</taxon>
        <taxon>Bacillati</taxon>
        <taxon>Cyanobacteriota</taxon>
        <taxon>Cyanophyceae</taxon>
        <taxon>Oscillatoriophycideae</taxon>
        <taxon>Oscillatoriales</taxon>
        <taxon>Microcoleaceae</taxon>
        <taxon>Microcoleus</taxon>
        <taxon>Microcoleus asticus</taxon>
    </lineage>
</organism>
<dbReference type="InterPro" id="IPR007757">
    <property type="entry name" value="MT-A70-like"/>
</dbReference>
<evidence type="ECO:0000256" key="1">
    <source>
        <dbReference type="ARBA" id="ARBA00022603"/>
    </source>
</evidence>
<evidence type="ECO:0000256" key="4">
    <source>
        <dbReference type="PROSITE-ProRule" id="PRU00489"/>
    </source>
</evidence>
<evidence type="ECO:0000313" key="6">
    <source>
        <dbReference type="Proteomes" id="UP000702425"/>
    </source>
</evidence>
<sequence>MTAINYKVDDRIGQLKLLIALQFLPDLPPIPQKDYRLIVLDPPWRFSLREADKTHRGRCSYPSMKDEEILKMPIYDIAHEHAYVLLWVTNNHQYLGFRCLEKWGFTHRSTFTWEKVTKDGRPHIGMGHYGRNCTEHFLVATKGEPGSFSTHGLTNIPNIIRARRGKHSQKPEEFWTIANQLAEKLESCEELGRLSQPSRIELFAREQRSNWDCWGAEVNRI</sequence>
<protein>
    <submittedName>
        <fullName evidence="5">Uncharacterized protein</fullName>
    </submittedName>
</protein>
<evidence type="ECO:0000256" key="2">
    <source>
        <dbReference type="ARBA" id="ARBA00022679"/>
    </source>
</evidence>
<dbReference type="Proteomes" id="UP000702425">
    <property type="component" value="Unassembled WGS sequence"/>
</dbReference>
<evidence type="ECO:0000313" key="5">
    <source>
        <dbReference type="EMBL" id="NQE36748.1"/>
    </source>
</evidence>
<dbReference type="PANTHER" id="PTHR12829">
    <property type="entry name" value="N6-ADENOSINE-METHYLTRANSFERASE"/>
    <property type="match status" value="1"/>
</dbReference>
<keyword evidence="6" id="KW-1185">Reference proteome</keyword>
<keyword evidence="1" id="KW-0489">Methyltransferase</keyword>
<comment type="similarity">
    <text evidence="4">Belongs to the MT-A70-like family.</text>
</comment>
<keyword evidence="3" id="KW-0949">S-adenosyl-L-methionine</keyword>
<proteinExistence type="inferred from homology"/>
<evidence type="ECO:0000256" key="3">
    <source>
        <dbReference type="ARBA" id="ARBA00022691"/>
    </source>
</evidence>
<comment type="caution">
    <text evidence="5">The sequence shown here is derived from an EMBL/GenBank/DDBJ whole genome shotgun (WGS) entry which is preliminary data.</text>
</comment>
<dbReference type="RefSeq" id="WP_216670649.1">
    <property type="nucleotide sequence ID" value="NZ_CAWPPK010000314.1"/>
</dbReference>
<keyword evidence="2" id="KW-0808">Transferase</keyword>
<dbReference type="Pfam" id="PF05063">
    <property type="entry name" value="MT-A70"/>
    <property type="match status" value="1"/>
</dbReference>
<dbReference type="PROSITE" id="PS51143">
    <property type="entry name" value="MT_A70"/>
    <property type="match status" value="1"/>
</dbReference>
<reference evidence="5 6" key="1">
    <citation type="journal article" date="2020" name="Sci. Rep.">
        <title>A novel cyanobacterial geosmin producer, revising GeoA distribution and dispersion patterns in Bacteria.</title>
        <authorList>
            <person name="Churro C."/>
            <person name="Semedo-Aguiar A.P."/>
            <person name="Silva A.D."/>
            <person name="Pereira-Leal J.B."/>
            <person name="Leite R.B."/>
        </authorList>
    </citation>
    <scope>NUCLEOTIDE SEQUENCE [LARGE SCALE GENOMIC DNA]</scope>
    <source>
        <strain evidence="5 6">IPMA8</strain>
    </source>
</reference>